<evidence type="ECO:0000256" key="2">
    <source>
        <dbReference type="ARBA" id="ARBA00007261"/>
    </source>
</evidence>
<comment type="caution">
    <text evidence="6">The sequence shown here is derived from an EMBL/GenBank/DDBJ whole genome shotgun (WGS) entry which is preliminary data.</text>
</comment>
<evidence type="ECO:0000256" key="1">
    <source>
        <dbReference type="ARBA" id="ARBA00001947"/>
    </source>
</evidence>
<feature type="domain" description="Peptidase M16 C-terminal" evidence="5">
    <location>
        <begin position="171"/>
        <end position="344"/>
    </location>
</feature>
<proteinExistence type="inferred from homology"/>
<sequence length="425" mass="46260">MSSSPTHLATLPNGLRLVAIDMPWRATVSLSVFIRTGSLHESTRLNGISHVVEHMAFKGTATRDCQQVNLDAERLGAEVNAHTDKDHTAFHIEGLPQDVPAFVAMLADLVLAPSFPADELERERRVIEQEFGEFEDDPVTQAFQLFDRACYGLTHPAGQPVIGKRANLKRFTREDLLAYVQRQYTAANVVVAAAGPVDVPAFVAAVEQAFGAMPGGRPNEVTAPAWLGGLKQRRMAGSGQCQIVLGYPAPALGEPGQATHALAAALLGEGMSSPLLDEIRERRGLAYHVGCSADAFPLTGQLLVEAATTPEQADELLQAVHELLQRHAEEAIDPVGLERARQQLIVRTLRAQEQPTRRIEAAAQDLFRFGRLRDAGQWLDELRAVSADEVQAVFRRMRGERAAVAFAGSVPGRLRERAEALFGLI</sequence>
<reference evidence="6 7" key="1">
    <citation type="submission" date="2023-11" db="EMBL/GenBank/DDBJ databases">
        <title>Paucibacter sp. nov., isolated from fresh soil in Korea.</title>
        <authorList>
            <person name="Le N.T.T."/>
        </authorList>
    </citation>
    <scope>NUCLEOTIDE SEQUENCE [LARGE SCALE GENOMIC DNA]</scope>
    <source>
        <strain evidence="6 7">R3-3</strain>
    </source>
</reference>
<name>A0ABU5DFI6_9BURK</name>
<comment type="similarity">
    <text evidence="2 3">Belongs to the peptidase M16 family.</text>
</comment>
<evidence type="ECO:0000259" key="4">
    <source>
        <dbReference type="Pfam" id="PF00675"/>
    </source>
</evidence>
<dbReference type="InterPro" id="IPR050361">
    <property type="entry name" value="MPP/UQCRC_Complex"/>
</dbReference>
<dbReference type="Proteomes" id="UP001285263">
    <property type="component" value="Unassembled WGS sequence"/>
</dbReference>
<dbReference type="Gene3D" id="3.30.830.10">
    <property type="entry name" value="Metalloenzyme, LuxS/M16 peptidase-like"/>
    <property type="match status" value="2"/>
</dbReference>
<gene>
    <name evidence="6" type="ORF">SNE35_08640</name>
</gene>
<dbReference type="EMBL" id="JAXCLA010000003">
    <property type="protein sequence ID" value="MDY0744571.1"/>
    <property type="molecule type" value="Genomic_DNA"/>
</dbReference>
<dbReference type="Pfam" id="PF05193">
    <property type="entry name" value="Peptidase_M16_C"/>
    <property type="match status" value="1"/>
</dbReference>
<dbReference type="Pfam" id="PF00675">
    <property type="entry name" value="Peptidase_M16"/>
    <property type="match status" value="1"/>
</dbReference>
<evidence type="ECO:0000256" key="3">
    <source>
        <dbReference type="RuleBase" id="RU004447"/>
    </source>
</evidence>
<dbReference type="PANTHER" id="PTHR11851">
    <property type="entry name" value="METALLOPROTEASE"/>
    <property type="match status" value="1"/>
</dbReference>
<feature type="domain" description="Peptidase M16 N-terminal" evidence="4">
    <location>
        <begin position="20"/>
        <end position="152"/>
    </location>
</feature>
<dbReference type="InterPro" id="IPR011765">
    <property type="entry name" value="Pept_M16_N"/>
</dbReference>
<accession>A0ABU5DFI6</accession>
<dbReference type="InterPro" id="IPR001431">
    <property type="entry name" value="Pept_M16_Zn_BS"/>
</dbReference>
<organism evidence="6 7">
    <name type="scientific">Roseateles agri</name>
    <dbReference type="NCBI Taxonomy" id="3098619"/>
    <lineage>
        <taxon>Bacteria</taxon>
        <taxon>Pseudomonadati</taxon>
        <taxon>Pseudomonadota</taxon>
        <taxon>Betaproteobacteria</taxon>
        <taxon>Burkholderiales</taxon>
        <taxon>Sphaerotilaceae</taxon>
        <taxon>Roseateles</taxon>
    </lineage>
</organism>
<evidence type="ECO:0000313" key="6">
    <source>
        <dbReference type="EMBL" id="MDY0744571.1"/>
    </source>
</evidence>
<dbReference type="InterPro" id="IPR011249">
    <property type="entry name" value="Metalloenz_LuxS/M16"/>
</dbReference>
<protein>
    <submittedName>
        <fullName evidence="6">Pitrilysin family protein</fullName>
    </submittedName>
</protein>
<dbReference type="RefSeq" id="WP_320422488.1">
    <property type="nucleotide sequence ID" value="NZ_JAXCLA010000003.1"/>
</dbReference>
<keyword evidence="7" id="KW-1185">Reference proteome</keyword>
<dbReference type="InterPro" id="IPR007863">
    <property type="entry name" value="Peptidase_M16_C"/>
</dbReference>
<evidence type="ECO:0000259" key="5">
    <source>
        <dbReference type="Pfam" id="PF05193"/>
    </source>
</evidence>
<dbReference type="SUPFAM" id="SSF63411">
    <property type="entry name" value="LuxS/MPP-like metallohydrolase"/>
    <property type="match status" value="2"/>
</dbReference>
<evidence type="ECO:0000313" key="7">
    <source>
        <dbReference type="Proteomes" id="UP001285263"/>
    </source>
</evidence>
<dbReference type="PROSITE" id="PS00143">
    <property type="entry name" value="INSULINASE"/>
    <property type="match status" value="1"/>
</dbReference>
<dbReference type="PANTHER" id="PTHR11851:SF49">
    <property type="entry name" value="MITOCHONDRIAL-PROCESSING PEPTIDASE SUBUNIT ALPHA"/>
    <property type="match status" value="1"/>
</dbReference>
<comment type="cofactor">
    <cofactor evidence="1">
        <name>Zn(2+)</name>
        <dbReference type="ChEBI" id="CHEBI:29105"/>
    </cofactor>
</comment>